<sequence>MLVGFTPLCLQNLTIPEQILILSEYMYVNIIQLINKKHTHHKLKDHIVTLSQNLGSITKVLPLPTFCLCKYIKVMFISQGKPIDYHLKNLLQVRKSKVIKALHWLFIYNVLFKELEFSKTILNSFLKDKIPKSLLLTTTIVNLNQEEDIKIAIEQERNRLPIKNQTILEVLRNINVAGSKLMASHQSCLSDLHSPIVIMYAGKEIDIDKLLPENFPKATKQAQLAYLDPLAVAKYFNVIIRTTLDTIIEYSKKENNVFEDVSYLLAKNKILIDEMLEAEYKAPKTIQEKCMHPSFLPIPKSNLPDFENKFHLVLLAIVKCILFYCCNKLCMKYNRDLIHDCRFDFFRELVSSPNKSHKLITKYLNKIASQTELTSPQVAAYLLGINDHYTSSTIASYKTILQNKDSDNTKNDLINFINSTESQHNNYTNEIIREPIDLLKKFTSELNEEQKKAYFLVYDYHQKNQKTCFIKSSQLLLFLTSAGGIKIAAANISGYTIHLACGFEFEKHKKNNLSNKQLHYLQEI</sequence>
<proteinExistence type="predicted"/>
<accession>A0A9N9E2R5</accession>
<dbReference type="Pfam" id="PF20209">
    <property type="entry name" value="DUF6570"/>
    <property type="match status" value="1"/>
</dbReference>
<gene>
    <name evidence="2" type="ORF">CPELLU_LOCUS9656</name>
</gene>
<protein>
    <submittedName>
        <fullName evidence="2">77_t:CDS:1</fullName>
    </submittedName>
</protein>
<feature type="domain" description="DUF6570" evidence="1">
    <location>
        <begin position="3"/>
        <end position="122"/>
    </location>
</feature>
<evidence type="ECO:0000313" key="3">
    <source>
        <dbReference type="Proteomes" id="UP000789759"/>
    </source>
</evidence>
<organism evidence="2 3">
    <name type="scientific">Cetraspora pellucida</name>
    <dbReference type="NCBI Taxonomy" id="1433469"/>
    <lineage>
        <taxon>Eukaryota</taxon>
        <taxon>Fungi</taxon>
        <taxon>Fungi incertae sedis</taxon>
        <taxon>Mucoromycota</taxon>
        <taxon>Glomeromycotina</taxon>
        <taxon>Glomeromycetes</taxon>
        <taxon>Diversisporales</taxon>
        <taxon>Gigasporaceae</taxon>
        <taxon>Cetraspora</taxon>
    </lineage>
</organism>
<evidence type="ECO:0000259" key="1">
    <source>
        <dbReference type="Pfam" id="PF20209"/>
    </source>
</evidence>
<dbReference type="Proteomes" id="UP000789759">
    <property type="component" value="Unassembled WGS sequence"/>
</dbReference>
<dbReference type="AlphaFoldDB" id="A0A9N9E2R5"/>
<dbReference type="OrthoDB" id="5976378at2759"/>
<reference evidence="2" key="1">
    <citation type="submission" date="2021-06" db="EMBL/GenBank/DDBJ databases">
        <authorList>
            <person name="Kallberg Y."/>
            <person name="Tangrot J."/>
            <person name="Rosling A."/>
        </authorList>
    </citation>
    <scope>NUCLEOTIDE SEQUENCE</scope>
    <source>
        <strain evidence="2">FL966</strain>
    </source>
</reference>
<dbReference type="EMBL" id="CAJVQA010007511">
    <property type="protein sequence ID" value="CAG8657775.1"/>
    <property type="molecule type" value="Genomic_DNA"/>
</dbReference>
<comment type="caution">
    <text evidence="2">The sequence shown here is derived from an EMBL/GenBank/DDBJ whole genome shotgun (WGS) entry which is preliminary data.</text>
</comment>
<keyword evidence="3" id="KW-1185">Reference proteome</keyword>
<evidence type="ECO:0000313" key="2">
    <source>
        <dbReference type="EMBL" id="CAG8657775.1"/>
    </source>
</evidence>
<name>A0A9N9E2R5_9GLOM</name>
<dbReference type="InterPro" id="IPR046700">
    <property type="entry name" value="DUF6570"/>
</dbReference>